<dbReference type="Gene3D" id="3.30.530.20">
    <property type="match status" value="1"/>
</dbReference>
<proteinExistence type="predicted"/>
<dbReference type="InterPro" id="IPR023393">
    <property type="entry name" value="START-like_dom_sf"/>
</dbReference>
<name>A0ABR7ST39_9ACTN</name>
<comment type="caution">
    <text evidence="1">The sequence shown here is derived from an EMBL/GenBank/DDBJ whole genome shotgun (WGS) entry which is preliminary data.</text>
</comment>
<dbReference type="CDD" id="cd07812">
    <property type="entry name" value="SRPBCC"/>
    <property type="match status" value="1"/>
</dbReference>
<protein>
    <submittedName>
        <fullName evidence="1">SRPBCC family protein</fullName>
    </submittedName>
</protein>
<evidence type="ECO:0000313" key="1">
    <source>
        <dbReference type="EMBL" id="MBC9718651.1"/>
    </source>
</evidence>
<dbReference type="InterPro" id="IPR019587">
    <property type="entry name" value="Polyketide_cyclase/dehydratase"/>
</dbReference>
<accession>A0ABR7ST39</accession>
<dbReference type="Pfam" id="PF10604">
    <property type="entry name" value="Polyketide_cyc2"/>
    <property type="match status" value="1"/>
</dbReference>
<organism evidence="1 2">
    <name type="scientific">Streptomyces polyasparticus</name>
    <dbReference type="NCBI Taxonomy" id="2767826"/>
    <lineage>
        <taxon>Bacteria</taxon>
        <taxon>Bacillati</taxon>
        <taxon>Actinomycetota</taxon>
        <taxon>Actinomycetes</taxon>
        <taxon>Kitasatosporales</taxon>
        <taxon>Streptomycetaceae</taxon>
        <taxon>Streptomyces</taxon>
    </lineage>
</organism>
<gene>
    <name evidence="1" type="ORF">H9Y04_39610</name>
</gene>
<sequence>MSTEEFTRDVTVPAPPERIFAHLAEPESYLGLSPLLVAVRDIVRGGDGIRYVAVERFRILGPLRWDNPIRVTMTFPEPGRRIVSEVHSPGGVRLTATVVLTPMDAGTQITETVRVTYPRPLRPLVIGQAAKAQRHRLAELARRMTVSSVDESKG</sequence>
<dbReference type="Proteomes" id="UP000642284">
    <property type="component" value="Unassembled WGS sequence"/>
</dbReference>
<dbReference type="SUPFAM" id="SSF55961">
    <property type="entry name" value="Bet v1-like"/>
    <property type="match status" value="1"/>
</dbReference>
<reference evidence="1 2" key="1">
    <citation type="submission" date="2020-08" db="EMBL/GenBank/DDBJ databases">
        <title>Genemic of Streptomyces polyaspartic.</title>
        <authorList>
            <person name="Liu W."/>
        </authorList>
    </citation>
    <scope>NUCLEOTIDE SEQUENCE [LARGE SCALE GENOMIC DNA]</scope>
    <source>
        <strain evidence="1 2">TRM66268-LWL</strain>
    </source>
</reference>
<dbReference type="EMBL" id="JACTVJ010000028">
    <property type="protein sequence ID" value="MBC9718651.1"/>
    <property type="molecule type" value="Genomic_DNA"/>
</dbReference>
<dbReference type="RefSeq" id="WP_187819071.1">
    <property type="nucleotide sequence ID" value="NZ_JACTVJ010000028.1"/>
</dbReference>
<evidence type="ECO:0000313" key="2">
    <source>
        <dbReference type="Proteomes" id="UP000642284"/>
    </source>
</evidence>
<keyword evidence="2" id="KW-1185">Reference proteome</keyword>